<keyword evidence="11" id="KW-1185">Reference proteome</keyword>
<feature type="domain" description="HTH myb-type" evidence="9">
    <location>
        <begin position="42"/>
        <end position="97"/>
    </location>
</feature>
<dbReference type="InterPro" id="IPR017930">
    <property type="entry name" value="Myb_dom"/>
</dbReference>
<proteinExistence type="predicted"/>
<dbReference type="Gene3D" id="1.10.10.60">
    <property type="entry name" value="Homeodomain-like"/>
    <property type="match status" value="2"/>
</dbReference>
<dbReference type="GO" id="GO:0000981">
    <property type="term" value="F:DNA-binding transcription factor activity, RNA polymerase II-specific"/>
    <property type="evidence" value="ECO:0007669"/>
    <property type="project" value="TreeGrafter"/>
</dbReference>
<dbReference type="Pfam" id="PF00249">
    <property type="entry name" value="Myb_DNA-binding"/>
    <property type="match status" value="2"/>
</dbReference>
<evidence type="ECO:0000256" key="5">
    <source>
        <dbReference type="ARBA" id="ARBA00023163"/>
    </source>
</evidence>
<reference evidence="10 11" key="1">
    <citation type="journal article" date="2018" name="Mol. Plant">
        <title>The genome of Artemisia annua provides insight into the evolution of Asteraceae family and artemisinin biosynthesis.</title>
        <authorList>
            <person name="Shen Q."/>
            <person name="Zhang L."/>
            <person name="Liao Z."/>
            <person name="Wang S."/>
            <person name="Yan T."/>
            <person name="Shi P."/>
            <person name="Liu M."/>
            <person name="Fu X."/>
            <person name="Pan Q."/>
            <person name="Wang Y."/>
            <person name="Lv Z."/>
            <person name="Lu X."/>
            <person name="Zhang F."/>
            <person name="Jiang W."/>
            <person name="Ma Y."/>
            <person name="Chen M."/>
            <person name="Hao X."/>
            <person name="Li L."/>
            <person name="Tang Y."/>
            <person name="Lv G."/>
            <person name="Zhou Y."/>
            <person name="Sun X."/>
            <person name="Brodelius P.E."/>
            <person name="Rose J.K.C."/>
            <person name="Tang K."/>
        </authorList>
    </citation>
    <scope>NUCLEOTIDE SEQUENCE [LARGE SCALE GENOMIC DNA]</scope>
    <source>
        <strain evidence="11">cv. Huhao1</strain>
        <tissue evidence="10">Leaf</tissue>
    </source>
</reference>
<dbReference type="STRING" id="35608.A0A2U1NKX5"/>
<dbReference type="GO" id="GO:0000978">
    <property type="term" value="F:RNA polymerase II cis-regulatory region sequence-specific DNA binding"/>
    <property type="evidence" value="ECO:0007669"/>
    <property type="project" value="TreeGrafter"/>
</dbReference>
<evidence type="ECO:0000256" key="2">
    <source>
        <dbReference type="ARBA" id="ARBA00022737"/>
    </source>
</evidence>
<gene>
    <name evidence="10" type="ORF">CTI12_AA253680</name>
</gene>
<sequence>MVPPSFAPIVQEGVFDDLHKQISSTSLAPKPNSRKGVEGSGSRRRLKGHWKPSEDVKLREFVALHGPKNWNLISEQIPGRSGKSCRLRWVNQLDPRIKNCAFSKEENDVLIAAHAVYGNQWSKIARFLPGRTDNRIKNQWHVLTTRRHKNVITGLCVHVSGDSINGTSGSTITLLGQSTESSSFACMNTPISPSAVVSACLPNVMAVRPSSQFIDFLGAGE</sequence>
<keyword evidence="5" id="KW-0804">Transcription</keyword>
<name>A0A2U1NKX5_ARTAN</name>
<dbReference type="FunFam" id="1.10.10.60:FF:000060">
    <property type="entry name" value="MYB transcription factor"/>
    <property type="match status" value="1"/>
</dbReference>
<dbReference type="PANTHER" id="PTHR45614">
    <property type="entry name" value="MYB PROTEIN-RELATED"/>
    <property type="match status" value="1"/>
</dbReference>
<dbReference type="GO" id="GO:0005634">
    <property type="term" value="C:nucleus"/>
    <property type="evidence" value="ECO:0007669"/>
    <property type="project" value="UniProtKB-SubCell"/>
</dbReference>
<keyword evidence="6" id="KW-0539">Nucleus</keyword>
<evidence type="ECO:0000313" key="10">
    <source>
        <dbReference type="EMBL" id="PWA74110.1"/>
    </source>
</evidence>
<feature type="region of interest" description="Disordered" evidence="7">
    <location>
        <begin position="24"/>
        <end position="49"/>
    </location>
</feature>
<dbReference type="PANTHER" id="PTHR45614:SF277">
    <property type="entry name" value="HOMEODOMAIN-LIKE PROTEIN-RELATED"/>
    <property type="match status" value="1"/>
</dbReference>
<keyword evidence="3" id="KW-0805">Transcription regulation</keyword>
<dbReference type="InterPro" id="IPR001005">
    <property type="entry name" value="SANT/Myb"/>
</dbReference>
<evidence type="ECO:0000256" key="1">
    <source>
        <dbReference type="ARBA" id="ARBA00004123"/>
    </source>
</evidence>
<dbReference type="AlphaFoldDB" id="A0A2U1NKX5"/>
<evidence type="ECO:0000256" key="7">
    <source>
        <dbReference type="SAM" id="MobiDB-lite"/>
    </source>
</evidence>
<evidence type="ECO:0000256" key="6">
    <source>
        <dbReference type="ARBA" id="ARBA00023242"/>
    </source>
</evidence>
<keyword evidence="4 10" id="KW-0238">DNA-binding</keyword>
<organism evidence="10 11">
    <name type="scientific">Artemisia annua</name>
    <name type="common">Sweet wormwood</name>
    <dbReference type="NCBI Taxonomy" id="35608"/>
    <lineage>
        <taxon>Eukaryota</taxon>
        <taxon>Viridiplantae</taxon>
        <taxon>Streptophyta</taxon>
        <taxon>Embryophyta</taxon>
        <taxon>Tracheophyta</taxon>
        <taxon>Spermatophyta</taxon>
        <taxon>Magnoliopsida</taxon>
        <taxon>eudicotyledons</taxon>
        <taxon>Gunneridae</taxon>
        <taxon>Pentapetalae</taxon>
        <taxon>asterids</taxon>
        <taxon>campanulids</taxon>
        <taxon>Asterales</taxon>
        <taxon>Asteraceae</taxon>
        <taxon>Asteroideae</taxon>
        <taxon>Anthemideae</taxon>
        <taxon>Artemisiinae</taxon>
        <taxon>Artemisia</taxon>
    </lineage>
</organism>
<comment type="caution">
    <text evidence="10">The sequence shown here is derived from an EMBL/GenBank/DDBJ whole genome shotgun (WGS) entry which is preliminary data.</text>
</comment>
<dbReference type="Proteomes" id="UP000245207">
    <property type="component" value="Unassembled WGS sequence"/>
</dbReference>
<dbReference type="PROSITE" id="PS50090">
    <property type="entry name" value="MYB_LIKE"/>
    <property type="match status" value="2"/>
</dbReference>
<evidence type="ECO:0000256" key="3">
    <source>
        <dbReference type="ARBA" id="ARBA00023015"/>
    </source>
</evidence>
<dbReference type="CDD" id="cd00167">
    <property type="entry name" value="SANT"/>
    <property type="match status" value="2"/>
</dbReference>
<keyword evidence="2" id="KW-0677">Repeat</keyword>
<feature type="domain" description="Myb-like" evidence="8">
    <location>
        <begin position="42"/>
        <end position="93"/>
    </location>
</feature>
<evidence type="ECO:0000259" key="9">
    <source>
        <dbReference type="PROSITE" id="PS51294"/>
    </source>
</evidence>
<dbReference type="EMBL" id="PKPP01002619">
    <property type="protein sequence ID" value="PWA74110.1"/>
    <property type="molecule type" value="Genomic_DNA"/>
</dbReference>
<keyword evidence="10" id="KW-0371">Homeobox</keyword>
<dbReference type="InterPro" id="IPR050560">
    <property type="entry name" value="MYB_TF"/>
</dbReference>
<dbReference type="OrthoDB" id="2143914at2759"/>
<evidence type="ECO:0000259" key="8">
    <source>
        <dbReference type="PROSITE" id="PS50090"/>
    </source>
</evidence>
<evidence type="ECO:0000313" key="11">
    <source>
        <dbReference type="Proteomes" id="UP000245207"/>
    </source>
</evidence>
<feature type="domain" description="HTH myb-type" evidence="9">
    <location>
        <begin position="98"/>
        <end position="148"/>
    </location>
</feature>
<dbReference type="InterPro" id="IPR009057">
    <property type="entry name" value="Homeodomain-like_sf"/>
</dbReference>
<dbReference type="SUPFAM" id="SSF46689">
    <property type="entry name" value="Homeodomain-like"/>
    <property type="match status" value="1"/>
</dbReference>
<feature type="domain" description="Myb-like" evidence="8">
    <location>
        <begin position="94"/>
        <end position="144"/>
    </location>
</feature>
<evidence type="ECO:0000256" key="4">
    <source>
        <dbReference type="ARBA" id="ARBA00023125"/>
    </source>
</evidence>
<comment type="subcellular location">
    <subcellularLocation>
        <location evidence="1">Nucleus</location>
    </subcellularLocation>
</comment>
<dbReference type="PROSITE" id="PS51294">
    <property type="entry name" value="HTH_MYB"/>
    <property type="match status" value="2"/>
</dbReference>
<dbReference type="SMART" id="SM00717">
    <property type="entry name" value="SANT"/>
    <property type="match status" value="2"/>
</dbReference>
<protein>
    <submittedName>
        <fullName evidence="10">Homeodomain-like protein</fullName>
    </submittedName>
</protein>
<accession>A0A2U1NKX5</accession>